<dbReference type="RefSeq" id="WP_270917193.1">
    <property type="nucleotide sequence ID" value="NZ_CP127247.1"/>
</dbReference>
<dbReference type="AlphaFoldDB" id="A0A9Y2KWY1"/>
<dbReference type="EMBL" id="CP127247">
    <property type="protein sequence ID" value="WIY24193.1"/>
    <property type="molecule type" value="Genomic_DNA"/>
</dbReference>
<sequence>MQAIKNVKHDVVAWQIDMLSGEHGTCWTSDPNNAEFVQWVAKSSAQRHEASFEFLQTTRRYEDKNNDKLNIAEHFGELIWLSIQDKNFEGVQTDRGILQQVRDDAKESGVRGARDRDTLREIWGTYRGVVHLGRAIDLCENYSGQKWDVLDLAELFRKGLSENYPKGTSQPYVSPDDQISFVYLSKLSGPRFRDPGLPFYVD</sequence>
<proteinExistence type="predicted"/>
<evidence type="ECO:0000313" key="2">
    <source>
        <dbReference type="Proteomes" id="UP001238334"/>
    </source>
</evidence>
<dbReference type="Proteomes" id="UP001238334">
    <property type="component" value="Chromosome"/>
</dbReference>
<dbReference type="KEGG" id="ppso:QPJ95_16475"/>
<name>A0A9Y2KWY1_9RHOB</name>
<organism evidence="1 2">
    <name type="scientific">Parasedimentitalea psychrophila</name>
    <dbReference type="NCBI Taxonomy" id="2997337"/>
    <lineage>
        <taxon>Bacteria</taxon>
        <taxon>Pseudomonadati</taxon>
        <taxon>Pseudomonadota</taxon>
        <taxon>Alphaproteobacteria</taxon>
        <taxon>Rhodobacterales</taxon>
        <taxon>Paracoccaceae</taxon>
        <taxon>Parasedimentitalea</taxon>
    </lineage>
</organism>
<protein>
    <submittedName>
        <fullName evidence="1">Uncharacterized protein</fullName>
    </submittedName>
</protein>
<gene>
    <name evidence="1" type="ORF">QPJ95_16475</name>
</gene>
<accession>A0A9Y2KWY1</accession>
<evidence type="ECO:0000313" key="1">
    <source>
        <dbReference type="EMBL" id="WIY24193.1"/>
    </source>
</evidence>
<reference evidence="1 2" key="1">
    <citation type="submission" date="2023-06" db="EMBL/GenBank/DDBJ databases">
        <title>Parasedimentitalea psychrophila sp. nov., a psychrophilic bacterium isolated from deep-sea sediment.</title>
        <authorList>
            <person name="Li A."/>
        </authorList>
    </citation>
    <scope>NUCLEOTIDE SEQUENCE [LARGE SCALE GENOMIC DNA]</scope>
    <source>
        <strain evidence="1 2">QS115</strain>
    </source>
</reference>
<keyword evidence="2" id="KW-1185">Reference proteome</keyword>